<dbReference type="FunFam" id="3.40.190.10:FF:000050">
    <property type="entry name" value="Sulfonate ABC transporter substrate-binding protein"/>
    <property type="match status" value="1"/>
</dbReference>
<feature type="signal peptide" evidence="7">
    <location>
        <begin position="1"/>
        <end position="26"/>
    </location>
</feature>
<dbReference type="PANTHER" id="PTHR30024">
    <property type="entry name" value="ALIPHATIC SULFONATES-BINDING PROTEIN-RELATED"/>
    <property type="match status" value="1"/>
</dbReference>
<protein>
    <recommendedName>
        <fullName evidence="6">Putative aliphatic sulfonates-binding protein</fullName>
    </recommendedName>
</protein>
<dbReference type="InterPro" id="IPR015168">
    <property type="entry name" value="SsuA/THI5"/>
</dbReference>
<name>A0A1C3X8U0_9HYPH</name>
<comment type="function">
    <text evidence="5">Part of a binding-protein-dependent transport system for aliphatic sulfonates. Putative binding protein.</text>
</comment>
<dbReference type="RefSeq" id="WP_245298187.1">
    <property type="nucleotide sequence ID" value="NZ_FMAH01000065.1"/>
</dbReference>
<dbReference type="AlphaFoldDB" id="A0A1C3X8U0"/>
<dbReference type="PANTHER" id="PTHR30024:SF42">
    <property type="entry name" value="ALIPHATIC SULFONATES-BINDING PROTEIN-RELATED"/>
    <property type="match status" value="1"/>
</dbReference>
<dbReference type="InterPro" id="IPR010067">
    <property type="entry name" value="ABC_SsuA_sub-bd"/>
</dbReference>
<sequence>MITKRQFFIAMAAIAGIANLAPAAHAADQVVRIGWLRGPNDITLAKSRGTLEKALAEKGIKVEWAGPFPAAAPAFEALNAGSIDITAGSSTSAITALAAKVPLVVFAYQKMAAGSEGIVVKRDSDIGSIKDLAGKKVAVNRGGTGEYLLMRGLATNGVDPKSVERVYLSPSDSGPSFTQGHVDAWATWDPFLTIAEKAYDGKVVADGAAIRSDNAVVLVASREFAQSKPGQLQLVFDVIKSENAWAVANKTEAGAIWVKEMNVPADLAKKIGENNAVPTTAVSKADAEQIGKVAEWYAKNGIIPNAPDINSGVISLK</sequence>
<keyword evidence="3" id="KW-0813">Transport</keyword>
<dbReference type="NCBIfam" id="TIGR01728">
    <property type="entry name" value="SsuA_fam"/>
    <property type="match status" value="1"/>
</dbReference>
<proteinExistence type="inferred from homology"/>
<evidence type="ECO:0000256" key="2">
    <source>
        <dbReference type="ARBA" id="ARBA00010742"/>
    </source>
</evidence>
<comment type="similarity">
    <text evidence="2">Belongs to the bacterial solute-binding protein SsuA/TauA family.</text>
</comment>
<accession>A0A1C3X8U0</accession>
<evidence type="ECO:0000259" key="8">
    <source>
        <dbReference type="SMART" id="SM00062"/>
    </source>
</evidence>
<feature type="chain" id="PRO_5008686470" description="Putative aliphatic sulfonates-binding protein" evidence="7">
    <location>
        <begin position="27"/>
        <end position="317"/>
    </location>
</feature>
<comment type="subcellular location">
    <subcellularLocation>
        <location evidence="1">Periplasm</location>
    </subcellularLocation>
</comment>
<keyword evidence="4 7" id="KW-0732">Signal</keyword>
<evidence type="ECO:0000256" key="3">
    <source>
        <dbReference type="ARBA" id="ARBA00022448"/>
    </source>
</evidence>
<dbReference type="GO" id="GO:0042626">
    <property type="term" value="F:ATPase-coupled transmembrane transporter activity"/>
    <property type="evidence" value="ECO:0007669"/>
    <property type="project" value="InterPro"/>
</dbReference>
<evidence type="ECO:0000256" key="4">
    <source>
        <dbReference type="ARBA" id="ARBA00022729"/>
    </source>
</evidence>
<dbReference type="Proteomes" id="UP000199435">
    <property type="component" value="Unassembled WGS sequence"/>
</dbReference>
<evidence type="ECO:0000256" key="1">
    <source>
        <dbReference type="ARBA" id="ARBA00004418"/>
    </source>
</evidence>
<dbReference type="STRING" id="411945.GA0061102_106520"/>
<evidence type="ECO:0000256" key="5">
    <source>
        <dbReference type="ARBA" id="ARBA00055538"/>
    </source>
</evidence>
<gene>
    <name evidence="9" type="ORF">GA0061102_106520</name>
</gene>
<evidence type="ECO:0000313" key="9">
    <source>
        <dbReference type="EMBL" id="SCB48404.1"/>
    </source>
</evidence>
<evidence type="ECO:0000313" key="10">
    <source>
        <dbReference type="Proteomes" id="UP000199435"/>
    </source>
</evidence>
<dbReference type="GO" id="GO:0042597">
    <property type="term" value="C:periplasmic space"/>
    <property type="evidence" value="ECO:0007669"/>
    <property type="project" value="UniProtKB-SubCell"/>
</dbReference>
<dbReference type="InterPro" id="IPR001638">
    <property type="entry name" value="Solute-binding_3/MltF_N"/>
</dbReference>
<dbReference type="GO" id="GO:0016020">
    <property type="term" value="C:membrane"/>
    <property type="evidence" value="ECO:0007669"/>
    <property type="project" value="InterPro"/>
</dbReference>
<evidence type="ECO:0000256" key="6">
    <source>
        <dbReference type="ARBA" id="ARBA00070228"/>
    </source>
</evidence>
<dbReference type="SMART" id="SM00062">
    <property type="entry name" value="PBPb"/>
    <property type="match status" value="1"/>
</dbReference>
<dbReference type="Gene3D" id="3.40.190.10">
    <property type="entry name" value="Periplasmic binding protein-like II"/>
    <property type="match status" value="2"/>
</dbReference>
<feature type="domain" description="Solute-binding protein family 3/N-terminal" evidence="8">
    <location>
        <begin position="30"/>
        <end position="264"/>
    </location>
</feature>
<organism evidence="9 10">
    <name type="scientific">Rhizobium miluonense</name>
    <dbReference type="NCBI Taxonomy" id="411945"/>
    <lineage>
        <taxon>Bacteria</taxon>
        <taxon>Pseudomonadati</taxon>
        <taxon>Pseudomonadota</taxon>
        <taxon>Alphaproteobacteria</taxon>
        <taxon>Hyphomicrobiales</taxon>
        <taxon>Rhizobiaceae</taxon>
        <taxon>Rhizobium/Agrobacterium group</taxon>
        <taxon>Rhizobium</taxon>
    </lineage>
</organism>
<evidence type="ECO:0000256" key="7">
    <source>
        <dbReference type="SAM" id="SignalP"/>
    </source>
</evidence>
<dbReference type="SUPFAM" id="SSF53850">
    <property type="entry name" value="Periplasmic binding protein-like II"/>
    <property type="match status" value="1"/>
</dbReference>
<dbReference type="EMBL" id="FMAH01000065">
    <property type="protein sequence ID" value="SCB48404.1"/>
    <property type="molecule type" value="Genomic_DNA"/>
</dbReference>
<keyword evidence="10" id="KW-1185">Reference proteome</keyword>
<dbReference type="Pfam" id="PF09084">
    <property type="entry name" value="NMT1"/>
    <property type="match status" value="1"/>
</dbReference>
<reference evidence="10" key="1">
    <citation type="submission" date="2016-08" db="EMBL/GenBank/DDBJ databases">
        <authorList>
            <person name="Varghese N."/>
            <person name="Submissions Spin"/>
        </authorList>
    </citation>
    <scope>NUCLEOTIDE SEQUENCE [LARGE SCALE GENOMIC DNA]</scope>
    <source>
        <strain evidence="10">HAMBI 2971</strain>
    </source>
</reference>